<dbReference type="SUPFAM" id="SSF56091">
    <property type="entry name" value="DNA ligase/mRNA capping enzyme, catalytic domain"/>
    <property type="match status" value="1"/>
</dbReference>
<evidence type="ECO:0008006" key="2">
    <source>
        <dbReference type="Google" id="ProtNLM"/>
    </source>
</evidence>
<name>A0A6C0BSJ5_9ZZZZ</name>
<proteinExistence type="predicted"/>
<protein>
    <recommendedName>
        <fullName evidence="2">mRNA capping enzyme adenylation domain-containing protein</fullName>
    </recommendedName>
</protein>
<accession>A0A6C0BSJ5</accession>
<sequence>MLYNIQKFDIKVIEHNYIKVIKMEPNSFTKTSFCDTEIDNITTNSTKKYILNQLQILCGIKYNSRYAKVYNDQYSKNLNNPHIFCLKSSGNPYLLFLTQINDKNYCFLIDKKTNDKYSYPKILIVPYNFTSELYNNSLFECELIRNKYNKWLLSINDTYYLKGKSMKKISIIDRINNIHEMLDSNFKENEYSKSCPIRVKNYFDYNQISNIKEEYIDKLSYNTRGIYFIPMRTDYSNMLYLFPKNNKNIQKLPPVKKKIIFRIMKTMKPDVYELYLKDDENLIKKGVALVQNIELSHKLFGYFENKEQIDEVKVECRYDQKFQKWIPVSKSDEEISSIYDLPQ</sequence>
<evidence type="ECO:0000313" key="1">
    <source>
        <dbReference type="EMBL" id="QHS95367.1"/>
    </source>
</evidence>
<reference evidence="1" key="1">
    <citation type="journal article" date="2020" name="Nature">
        <title>Giant virus diversity and host interactions through global metagenomics.</title>
        <authorList>
            <person name="Schulz F."/>
            <person name="Roux S."/>
            <person name="Paez-Espino D."/>
            <person name="Jungbluth S."/>
            <person name="Walsh D.A."/>
            <person name="Denef V.J."/>
            <person name="McMahon K.D."/>
            <person name="Konstantinidis K.T."/>
            <person name="Eloe-Fadrosh E.A."/>
            <person name="Kyrpides N.C."/>
            <person name="Woyke T."/>
        </authorList>
    </citation>
    <scope>NUCLEOTIDE SEQUENCE</scope>
    <source>
        <strain evidence="1">GVMAG-M-3300018428-35</strain>
    </source>
</reference>
<dbReference type="Gene3D" id="3.30.470.30">
    <property type="entry name" value="DNA ligase/mRNA capping enzyme"/>
    <property type="match status" value="1"/>
</dbReference>
<dbReference type="EMBL" id="MN739248">
    <property type="protein sequence ID" value="QHS95367.1"/>
    <property type="molecule type" value="Genomic_DNA"/>
</dbReference>
<dbReference type="AlphaFoldDB" id="A0A6C0BSJ5"/>
<organism evidence="1">
    <name type="scientific">viral metagenome</name>
    <dbReference type="NCBI Taxonomy" id="1070528"/>
    <lineage>
        <taxon>unclassified sequences</taxon>
        <taxon>metagenomes</taxon>
        <taxon>organismal metagenomes</taxon>
    </lineage>
</organism>